<dbReference type="AlphaFoldDB" id="H1VDT0"/>
<dbReference type="EMBL" id="CACQ02002950">
    <property type="protein sequence ID" value="CCF38383.1"/>
    <property type="molecule type" value="Genomic_DNA"/>
</dbReference>
<accession>H1VDT0</accession>
<evidence type="ECO:0000313" key="2">
    <source>
        <dbReference type="EMBL" id="CCF38383.1"/>
    </source>
</evidence>
<organism evidence="2 3">
    <name type="scientific">Colletotrichum higginsianum (strain IMI 349063)</name>
    <name type="common">Crucifer anthracnose fungus</name>
    <dbReference type="NCBI Taxonomy" id="759273"/>
    <lineage>
        <taxon>Eukaryota</taxon>
        <taxon>Fungi</taxon>
        <taxon>Dikarya</taxon>
        <taxon>Ascomycota</taxon>
        <taxon>Pezizomycotina</taxon>
        <taxon>Sordariomycetes</taxon>
        <taxon>Hypocreomycetidae</taxon>
        <taxon>Glomerellales</taxon>
        <taxon>Glomerellaceae</taxon>
        <taxon>Colletotrichum</taxon>
        <taxon>Colletotrichum destructivum species complex</taxon>
    </lineage>
</organism>
<feature type="non-terminal residue" evidence="2">
    <location>
        <position position="1"/>
    </location>
</feature>
<feature type="compositionally biased region" description="Low complexity" evidence="1">
    <location>
        <begin position="1"/>
        <end position="13"/>
    </location>
</feature>
<evidence type="ECO:0000313" key="3">
    <source>
        <dbReference type="Proteomes" id="UP000007174"/>
    </source>
</evidence>
<proteinExistence type="predicted"/>
<evidence type="ECO:0000256" key="1">
    <source>
        <dbReference type="SAM" id="MobiDB-lite"/>
    </source>
</evidence>
<protein>
    <submittedName>
        <fullName evidence="2">Uncharacterized protein</fullName>
    </submittedName>
</protein>
<dbReference type="Proteomes" id="UP000007174">
    <property type="component" value="Unassembled WGS sequence"/>
</dbReference>
<gene>
    <name evidence="2" type="ORF">CH063_09483</name>
</gene>
<name>H1VDT0_COLHI</name>
<dbReference type="HOGENOM" id="CLU_2891957_0_0_1"/>
<sequence>HPRARQGPAAAAPFQDAHQPSLSGRAGIRQDGHHEAGDDELPNCRAEDLEAGGRTGCVQRRPC</sequence>
<reference evidence="3" key="1">
    <citation type="journal article" date="2012" name="Nat. Genet.">
        <title>Lifestyle transitions in plant pathogenic Colletotrichum fungi deciphered by genome and transcriptome analyses.</title>
        <authorList>
            <person name="O'Connell R.J."/>
            <person name="Thon M.R."/>
            <person name="Hacquard S."/>
            <person name="Amyotte S.G."/>
            <person name="Kleemann J."/>
            <person name="Torres M.F."/>
            <person name="Damm U."/>
            <person name="Buiate E.A."/>
            <person name="Epstein L."/>
            <person name="Alkan N."/>
            <person name="Altmueller J."/>
            <person name="Alvarado-Balderrama L."/>
            <person name="Bauser C.A."/>
            <person name="Becker C."/>
            <person name="Birren B.W."/>
            <person name="Chen Z."/>
            <person name="Choi J."/>
            <person name="Crouch J.A."/>
            <person name="Duvick J.P."/>
            <person name="Farman M.A."/>
            <person name="Gan P."/>
            <person name="Heiman D."/>
            <person name="Henrissat B."/>
            <person name="Howard R.J."/>
            <person name="Kabbage M."/>
            <person name="Koch C."/>
            <person name="Kracher B."/>
            <person name="Kubo Y."/>
            <person name="Law A.D."/>
            <person name="Lebrun M.-H."/>
            <person name="Lee Y.-H."/>
            <person name="Miyara I."/>
            <person name="Moore N."/>
            <person name="Neumann U."/>
            <person name="Nordstroem K."/>
            <person name="Panaccione D.G."/>
            <person name="Panstruga R."/>
            <person name="Place M."/>
            <person name="Proctor R.H."/>
            <person name="Prusky D."/>
            <person name="Rech G."/>
            <person name="Reinhardt R."/>
            <person name="Rollins J.A."/>
            <person name="Rounsley S."/>
            <person name="Schardl C.L."/>
            <person name="Schwartz D.C."/>
            <person name="Shenoy N."/>
            <person name="Shirasu K."/>
            <person name="Sikhakolli U.R."/>
            <person name="Stueber K."/>
            <person name="Sukno S.A."/>
            <person name="Sweigard J.A."/>
            <person name="Takano Y."/>
            <person name="Takahara H."/>
            <person name="Trail F."/>
            <person name="van der Does H.C."/>
            <person name="Voll L.M."/>
            <person name="Will I."/>
            <person name="Young S."/>
            <person name="Zeng Q."/>
            <person name="Zhang J."/>
            <person name="Zhou S."/>
            <person name="Dickman M.B."/>
            <person name="Schulze-Lefert P."/>
            <person name="Ver Loren van Themaat E."/>
            <person name="Ma L.-J."/>
            <person name="Vaillancourt L.J."/>
        </authorList>
    </citation>
    <scope>NUCLEOTIDE SEQUENCE [LARGE SCALE GENOMIC DNA]</scope>
    <source>
        <strain evidence="3">IMI 349063</strain>
    </source>
</reference>
<feature type="region of interest" description="Disordered" evidence="1">
    <location>
        <begin position="1"/>
        <end position="63"/>
    </location>
</feature>